<reference evidence="8" key="1">
    <citation type="submission" date="2018-05" db="EMBL/GenBank/DDBJ databases">
        <authorList>
            <person name="Li X."/>
        </authorList>
    </citation>
    <scope>NUCLEOTIDE SEQUENCE [LARGE SCALE GENOMIC DNA]</scope>
    <source>
        <strain evidence="8">LX32</strain>
    </source>
</reference>
<evidence type="ECO:0000256" key="5">
    <source>
        <dbReference type="SAM" id="Phobius"/>
    </source>
</evidence>
<feature type="transmembrane region" description="Helical" evidence="5">
    <location>
        <begin position="144"/>
        <end position="161"/>
    </location>
</feature>
<evidence type="ECO:0000256" key="2">
    <source>
        <dbReference type="ARBA" id="ARBA00022692"/>
    </source>
</evidence>
<dbReference type="Proteomes" id="UP000249254">
    <property type="component" value="Unassembled WGS sequence"/>
</dbReference>
<feature type="transmembrane region" description="Helical" evidence="5">
    <location>
        <begin position="121"/>
        <end position="138"/>
    </location>
</feature>
<evidence type="ECO:0000313" key="7">
    <source>
        <dbReference type="EMBL" id="RAK55180.1"/>
    </source>
</evidence>
<proteinExistence type="predicted"/>
<keyword evidence="8" id="KW-1185">Reference proteome</keyword>
<keyword evidence="3 5" id="KW-1133">Transmembrane helix</keyword>
<evidence type="ECO:0000259" key="6">
    <source>
        <dbReference type="Pfam" id="PF04893"/>
    </source>
</evidence>
<evidence type="ECO:0000256" key="4">
    <source>
        <dbReference type="ARBA" id="ARBA00023136"/>
    </source>
</evidence>
<evidence type="ECO:0000313" key="8">
    <source>
        <dbReference type="Proteomes" id="UP000249254"/>
    </source>
</evidence>
<sequence>MSAAEPFSKRGGVVTRVRGMLLRPALTWPEVEGEPATARGLMLGYVAPLAAIGPVCSALGLILFGPSIAGIHLKAQPLETIGGALIDYLLSLATAYLLALVISALGPLFGGRTDRIQALKLVAYSGTAVWLAGVFALYPTLGFPMAILGALYSLYALFLGLPRLMRAPGDRALTYFAVVILCTGALALFLRLVTGFMP</sequence>
<protein>
    <submittedName>
        <fullName evidence="7">YIP1 family protein</fullName>
    </submittedName>
</protein>
<name>A0A328AK28_9CAUL</name>
<gene>
    <name evidence="7" type="ORF">DJ017_11940</name>
</gene>
<feature type="domain" description="Yip1" evidence="6">
    <location>
        <begin position="19"/>
        <end position="187"/>
    </location>
</feature>
<feature type="transmembrane region" description="Helical" evidence="5">
    <location>
        <begin position="173"/>
        <end position="193"/>
    </location>
</feature>
<feature type="transmembrane region" description="Helical" evidence="5">
    <location>
        <begin position="88"/>
        <end position="109"/>
    </location>
</feature>
<comment type="subcellular location">
    <subcellularLocation>
        <location evidence="1">Membrane</location>
        <topology evidence="1">Multi-pass membrane protein</topology>
    </subcellularLocation>
</comment>
<evidence type="ECO:0000256" key="1">
    <source>
        <dbReference type="ARBA" id="ARBA00004141"/>
    </source>
</evidence>
<dbReference type="OrthoDB" id="7423401at2"/>
<dbReference type="AlphaFoldDB" id="A0A328AK28"/>
<feature type="transmembrane region" description="Helical" evidence="5">
    <location>
        <begin position="45"/>
        <end position="68"/>
    </location>
</feature>
<comment type="caution">
    <text evidence="7">The sequence shown here is derived from an EMBL/GenBank/DDBJ whole genome shotgun (WGS) entry which is preliminary data.</text>
</comment>
<dbReference type="InterPro" id="IPR006977">
    <property type="entry name" value="Yip1_dom"/>
</dbReference>
<keyword evidence="2 5" id="KW-0812">Transmembrane</keyword>
<dbReference type="EMBL" id="QFYQ01000001">
    <property type="protein sequence ID" value="RAK55180.1"/>
    <property type="molecule type" value="Genomic_DNA"/>
</dbReference>
<dbReference type="RefSeq" id="WP_111528928.1">
    <property type="nucleotide sequence ID" value="NZ_JBHRSG010000003.1"/>
</dbReference>
<keyword evidence="4 5" id="KW-0472">Membrane</keyword>
<dbReference type="GO" id="GO:0016020">
    <property type="term" value="C:membrane"/>
    <property type="evidence" value="ECO:0007669"/>
    <property type="project" value="UniProtKB-SubCell"/>
</dbReference>
<dbReference type="Pfam" id="PF04893">
    <property type="entry name" value="Yip1"/>
    <property type="match status" value="1"/>
</dbReference>
<evidence type="ECO:0000256" key="3">
    <source>
        <dbReference type="ARBA" id="ARBA00022989"/>
    </source>
</evidence>
<organism evidence="7 8">
    <name type="scientific">Phenylobacterium soli</name>
    <dbReference type="NCBI Taxonomy" id="2170551"/>
    <lineage>
        <taxon>Bacteria</taxon>
        <taxon>Pseudomonadati</taxon>
        <taxon>Pseudomonadota</taxon>
        <taxon>Alphaproteobacteria</taxon>
        <taxon>Caulobacterales</taxon>
        <taxon>Caulobacteraceae</taxon>
        <taxon>Phenylobacterium</taxon>
    </lineage>
</organism>
<accession>A0A328AK28</accession>